<reference evidence="2" key="1">
    <citation type="submission" date="2016-01" db="EMBL/GenBank/DDBJ databases">
        <title>Complete genome of Planococcus rifietoensis type strain M8.</title>
        <authorList>
            <person name="See-Too W.S."/>
        </authorList>
    </citation>
    <scope>NUCLEOTIDE SEQUENCE [LARGE SCALE GENOMIC DNA]</scope>
    <source>
        <strain evidence="2">M8</strain>
    </source>
</reference>
<feature type="transmembrane region" description="Helical" evidence="1">
    <location>
        <begin position="126"/>
        <end position="154"/>
    </location>
</feature>
<feature type="transmembrane region" description="Helical" evidence="1">
    <location>
        <begin position="33"/>
        <end position="52"/>
    </location>
</feature>
<name>A0A0U2XEQ2_9BACL</name>
<evidence type="ECO:0000256" key="1">
    <source>
        <dbReference type="SAM" id="Phobius"/>
    </source>
</evidence>
<organism evidence="2 3">
    <name type="scientific">Planococcus rifietoensis</name>
    <dbReference type="NCBI Taxonomy" id="200991"/>
    <lineage>
        <taxon>Bacteria</taxon>
        <taxon>Bacillati</taxon>
        <taxon>Bacillota</taxon>
        <taxon>Bacilli</taxon>
        <taxon>Bacillales</taxon>
        <taxon>Caryophanaceae</taxon>
        <taxon>Planococcus</taxon>
    </lineage>
</organism>
<gene>
    <name evidence="2" type="ORF">AUC31_08615</name>
</gene>
<dbReference type="STRING" id="200991.AUC31_08615"/>
<dbReference type="RefSeq" id="WP_058381986.1">
    <property type="nucleotide sequence ID" value="NZ_CP013659.2"/>
</dbReference>
<keyword evidence="1" id="KW-0472">Membrane</keyword>
<evidence type="ECO:0008006" key="4">
    <source>
        <dbReference type="Google" id="ProtNLM"/>
    </source>
</evidence>
<feature type="transmembrane region" description="Helical" evidence="1">
    <location>
        <begin position="207"/>
        <end position="226"/>
    </location>
</feature>
<evidence type="ECO:0000313" key="2">
    <source>
        <dbReference type="EMBL" id="ALS75279.1"/>
    </source>
</evidence>
<dbReference type="EMBL" id="CP013659">
    <property type="protein sequence ID" value="ALS75279.1"/>
    <property type="molecule type" value="Genomic_DNA"/>
</dbReference>
<feature type="transmembrane region" description="Helical" evidence="1">
    <location>
        <begin position="260"/>
        <end position="278"/>
    </location>
</feature>
<evidence type="ECO:0000313" key="3">
    <source>
        <dbReference type="Proteomes" id="UP000067683"/>
    </source>
</evidence>
<feature type="transmembrane region" description="Helical" evidence="1">
    <location>
        <begin position="447"/>
        <end position="470"/>
    </location>
</feature>
<feature type="transmembrane region" description="Helical" evidence="1">
    <location>
        <begin position="364"/>
        <end position="396"/>
    </location>
</feature>
<dbReference type="AlphaFoldDB" id="A0A0U2XEQ2"/>
<dbReference type="Proteomes" id="UP000067683">
    <property type="component" value="Chromosome"/>
</dbReference>
<sequence length="471" mass="52389">MRALAKKGFTLSVLIYAILHFIHYFYANSWTEVLLPIAGLFSLAFAFGVLPLRKLQLQTFLTVTAIGVLAATSQNFWQDLASALVQMKSLIALLLIVPMISWVLREEPYIEEIMSFGNKWLNKSQTFYAGLMGMTQIISHFLLFGVVPMMYRFIDSFLKDHKDEAWENYKGTAILRGFALSTMWVISIPSFIFAVGAMDAVLWKSMLLGLGAAIAGTLLSVAFATADEKRYGKDFSAVLTNEIDKAVANSRNAGSWNKDVAEFAFLFISLFGTIFILHEWTGADFLVVIPLVILVWTFLYFLLKRRTGNYAREAAIYYREGVSKQAQQFSILLAAGLLIYALNQSAVGDYVIGAMNYLTGHVPFLNLLFLIPFIVIFLGFIGLGPLPVIVLVTGVLESAVLPFPPELIVLAVTSGSVISIILSPFVMPVIILSSVNGLSGIRNGLRFNLKFAIAFYIMIQVFVQTLLYFWS</sequence>
<feature type="transmembrane region" description="Helical" evidence="1">
    <location>
        <begin position="83"/>
        <end position="105"/>
    </location>
</feature>
<accession>A0A0U2XEQ2</accession>
<feature type="transmembrane region" description="Helical" evidence="1">
    <location>
        <begin position="285"/>
        <end position="303"/>
    </location>
</feature>
<feature type="transmembrane region" description="Helical" evidence="1">
    <location>
        <begin position="408"/>
        <end position="435"/>
    </location>
</feature>
<keyword evidence="1" id="KW-1133">Transmembrane helix</keyword>
<feature type="transmembrane region" description="Helical" evidence="1">
    <location>
        <begin position="329"/>
        <end position="352"/>
    </location>
</feature>
<keyword evidence="1" id="KW-0812">Transmembrane</keyword>
<feature type="transmembrane region" description="Helical" evidence="1">
    <location>
        <begin position="174"/>
        <end position="195"/>
    </location>
</feature>
<keyword evidence="3" id="KW-1185">Reference proteome</keyword>
<proteinExistence type="predicted"/>
<feature type="transmembrane region" description="Helical" evidence="1">
    <location>
        <begin position="9"/>
        <end position="27"/>
    </location>
</feature>
<protein>
    <recommendedName>
        <fullName evidence="4">DUF401 family protein</fullName>
    </recommendedName>
</protein>
<dbReference type="KEGG" id="prt:AUC31_08615"/>
<dbReference type="OrthoDB" id="2813114at2"/>